<protein>
    <submittedName>
        <fullName evidence="1">Uncharacterized protein</fullName>
    </submittedName>
</protein>
<organism evidence="1 2">
    <name type="scientific">Necator americanus</name>
    <name type="common">Human hookworm</name>
    <dbReference type="NCBI Taxonomy" id="51031"/>
    <lineage>
        <taxon>Eukaryota</taxon>
        <taxon>Metazoa</taxon>
        <taxon>Ecdysozoa</taxon>
        <taxon>Nematoda</taxon>
        <taxon>Chromadorea</taxon>
        <taxon>Rhabditida</taxon>
        <taxon>Rhabditina</taxon>
        <taxon>Rhabditomorpha</taxon>
        <taxon>Strongyloidea</taxon>
        <taxon>Ancylostomatidae</taxon>
        <taxon>Bunostominae</taxon>
        <taxon>Necator</taxon>
    </lineage>
</organism>
<evidence type="ECO:0000313" key="1">
    <source>
        <dbReference type="EMBL" id="KAK6730706.1"/>
    </source>
</evidence>
<accession>A0ABR1C0B3</accession>
<comment type="caution">
    <text evidence="1">The sequence shown here is derived from an EMBL/GenBank/DDBJ whole genome shotgun (WGS) entry which is preliminary data.</text>
</comment>
<keyword evidence="2" id="KW-1185">Reference proteome</keyword>
<name>A0ABR1C0B3_NECAM</name>
<gene>
    <name evidence="1" type="primary">Necator_chrI.g3402</name>
    <name evidence="1" type="ORF">RB195_007273</name>
</gene>
<proteinExistence type="predicted"/>
<sequence length="101" mass="11025">MTPWFLEKGKVAKVIIAKESGEGFDSCWLNIQLSCHLTNILVTTTPARNQTSLVSIHRLRRDGGFGWHWGGLEPPTDGAVTAEALTDCTILAPNCHNAHIS</sequence>
<reference evidence="1 2" key="1">
    <citation type="submission" date="2023-08" db="EMBL/GenBank/DDBJ databases">
        <title>A Necator americanus chromosomal reference genome.</title>
        <authorList>
            <person name="Ilik V."/>
            <person name="Petrzelkova K.J."/>
            <person name="Pardy F."/>
            <person name="Fuh T."/>
            <person name="Niatou-Singa F.S."/>
            <person name="Gouil Q."/>
            <person name="Baker L."/>
            <person name="Ritchie M.E."/>
            <person name="Jex A.R."/>
            <person name="Gazzola D."/>
            <person name="Li H."/>
            <person name="Toshio Fujiwara R."/>
            <person name="Zhan B."/>
            <person name="Aroian R.V."/>
            <person name="Pafco B."/>
            <person name="Schwarz E.M."/>
        </authorList>
    </citation>
    <scope>NUCLEOTIDE SEQUENCE [LARGE SCALE GENOMIC DNA]</scope>
    <source>
        <strain evidence="1 2">Aroian</strain>
        <tissue evidence="1">Whole animal</tissue>
    </source>
</reference>
<dbReference type="EMBL" id="JAVFWL010000001">
    <property type="protein sequence ID" value="KAK6730706.1"/>
    <property type="molecule type" value="Genomic_DNA"/>
</dbReference>
<evidence type="ECO:0000313" key="2">
    <source>
        <dbReference type="Proteomes" id="UP001303046"/>
    </source>
</evidence>
<dbReference type="Proteomes" id="UP001303046">
    <property type="component" value="Unassembled WGS sequence"/>
</dbReference>